<dbReference type="SMART" id="SM00451">
    <property type="entry name" value="ZnF_U1"/>
    <property type="match status" value="2"/>
</dbReference>
<dbReference type="Proteomes" id="UP000504621">
    <property type="component" value="Unplaced"/>
</dbReference>
<organism evidence="3 4">
    <name type="scientific">Herrania umbratica</name>
    <dbReference type="NCBI Taxonomy" id="108875"/>
    <lineage>
        <taxon>Eukaryota</taxon>
        <taxon>Viridiplantae</taxon>
        <taxon>Streptophyta</taxon>
        <taxon>Embryophyta</taxon>
        <taxon>Tracheophyta</taxon>
        <taxon>Spermatophyta</taxon>
        <taxon>Magnoliopsida</taxon>
        <taxon>eudicotyledons</taxon>
        <taxon>Gunneridae</taxon>
        <taxon>Pentapetalae</taxon>
        <taxon>rosids</taxon>
        <taxon>malvids</taxon>
        <taxon>Malvales</taxon>
        <taxon>Malvaceae</taxon>
        <taxon>Byttnerioideae</taxon>
        <taxon>Herrania</taxon>
    </lineage>
</organism>
<proteinExistence type="predicted"/>
<dbReference type="PANTHER" id="PTHR47487">
    <property type="entry name" value="OS06G0651300 PROTEIN-RELATED"/>
    <property type="match status" value="1"/>
</dbReference>
<evidence type="ECO:0000313" key="3">
    <source>
        <dbReference type="Proteomes" id="UP000504621"/>
    </source>
</evidence>
<accession>A0A6J0ZLU0</accession>
<evidence type="ECO:0000259" key="2">
    <source>
        <dbReference type="SMART" id="SM00451"/>
    </source>
</evidence>
<sequence length="438" mass="50556">MEFKFRAVDKRPPNYLSYSSSSFNYLSGQAFRPNPRFDFNRSRPDQVQRELEKAQIREEIIASEIARRRALEAEVRREMMAEREMAAMHMARETGLSFEHRLTMRLDPRRPFMHHFSNHHRWRSEERLDLLSPFPPPPPPMLPPRVTEVLDAEVKATSEGNKNKLIILAKPDPNRVVGAKRKTPPLAGELPLPLINLKKKPDEEWSCAVCQVSATSEKGLTEHLQGRKHKAKEARLRAERMEKNSNANSTRLPKKPRKRPKIAETETETESDKKLPQLNKNVDGSDQKLEAREKLKNKEDELPIQKKEAERFRKKNGKANSLMKKHGLMAVDKVERTPEFRKKKRFKFWCEMCLVGAYSEVVMETHKKGKRHIARLQEHDENNAAASATTTTTDTVTEQASLDWTEMLNDTDVVANEAKDKQMDVPETDCCNHSPVVN</sequence>
<feature type="region of interest" description="Disordered" evidence="1">
    <location>
        <begin position="221"/>
        <end position="300"/>
    </location>
</feature>
<dbReference type="PANTHER" id="PTHR47487:SF8">
    <property type="entry name" value="OS08G0270900 PROTEIN"/>
    <property type="match status" value="1"/>
</dbReference>
<dbReference type="AlphaFoldDB" id="A0A6J0ZLU0"/>
<name>A0A6J0ZLU0_9ROSI</name>
<dbReference type="RefSeq" id="XP_021275756.1">
    <property type="nucleotide sequence ID" value="XM_021420081.1"/>
</dbReference>
<dbReference type="Pfam" id="PF12874">
    <property type="entry name" value="zf-met"/>
    <property type="match status" value="2"/>
</dbReference>
<dbReference type="GO" id="GO:0003676">
    <property type="term" value="F:nucleic acid binding"/>
    <property type="evidence" value="ECO:0007669"/>
    <property type="project" value="InterPro"/>
</dbReference>
<gene>
    <name evidence="4" type="primary">LOC110410416</name>
</gene>
<dbReference type="GeneID" id="110410416"/>
<dbReference type="SUPFAM" id="SSF57667">
    <property type="entry name" value="beta-beta-alpha zinc fingers"/>
    <property type="match status" value="2"/>
</dbReference>
<evidence type="ECO:0000313" key="4">
    <source>
        <dbReference type="RefSeq" id="XP_021275756.1"/>
    </source>
</evidence>
<dbReference type="Gene3D" id="3.30.160.60">
    <property type="entry name" value="Classic Zinc Finger"/>
    <property type="match status" value="2"/>
</dbReference>
<feature type="compositionally biased region" description="Basic and acidic residues" evidence="1">
    <location>
        <begin position="283"/>
        <end position="300"/>
    </location>
</feature>
<dbReference type="GO" id="GO:0008270">
    <property type="term" value="F:zinc ion binding"/>
    <property type="evidence" value="ECO:0007669"/>
    <property type="project" value="InterPro"/>
</dbReference>
<keyword evidence="3" id="KW-1185">Reference proteome</keyword>
<feature type="domain" description="U1-type" evidence="2">
    <location>
        <begin position="202"/>
        <end position="236"/>
    </location>
</feature>
<feature type="domain" description="U1-type" evidence="2">
    <location>
        <begin position="345"/>
        <end position="379"/>
    </location>
</feature>
<protein>
    <submittedName>
        <fullName evidence="4">Uncharacterized protein LOC110410416</fullName>
    </submittedName>
</protein>
<feature type="compositionally biased region" description="Basic and acidic residues" evidence="1">
    <location>
        <begin position="233"/>
        <end position="243"/>
    </location>
</feature>
<dbReference type="InterPro" id="IPR003604">
    <property type="entry name" value="Matrin/U1-like-C_Znf_C2H2"/>
</dbReference>
<evidence type="ECO:0000256" key="1">
    <source>
        <dbReference type="SAM" id="MobiDB-lite"/>
    </source>
</evidence>
<reference evidence="4" key="1">
    <citation type="submission" date="2025-08" db="UniProtKB">
        <authorList>
            <consortium name="RefSeq"/>
        </authorList>
    </citation>
    <scope>IDENTIFICATION</scope>
    <source>
        <tissue evidence="4">Leaf</tissue>
    </source>
</reference>
<dbReference type="OrthoDB" id="10009287at2759"/>
<dbReference type="InterPro" id="IPR013087">
    <property type="entry name" value="Znf_C2H2_type"/>
</dbReference>
<dbReference type="InterPro" id="IPR036236">
    <property type="entry name" value="Znf_C2H2_sf"/>
</dbReference>